<name>A0A5C6P7L6_9TELE</name>
<comment type="caution">
    <text evidence="1">The sequence shown here is derived from an EMBL/GenBank/DDBJ whole genome shotgun (WGS) entry which is preliminary data.</text>
</comment>
<keyword evidence="2" id="KW-1185">Reference proteome</keyword>
<evidence type="ECO:0000313" key="2">
    <source>
        <dbReference type="Proteomes" id="UP000324091"/>
    </source>
</evidence>
<organism evidence="1 2">
    <name type="scientific">Takifugu flavidus</name>
    <name type="common">sansaifugu</name>
    <dbReference type="NCBI Taxonomy" id="433684"/>
    <lineage>
        <taxon>Eukaryota</taxon>
        <taxon>Metazoa</taxon>
        <taxon>Chordata</taxon>
        <taxon>Craniata</taxon>
        <taxon>Vertebrata</taxon>
        <taxon>Euteleostomi</taxon>
        <taxon>Actinopterygii</taxon>
        <taxon>Neopterygii</taxon>
        <taxon>Teleostei</taxon>
        <taxon>Neoteleostei</taxon>
        <taxon>Acanthomorphata</taxon>
        <taxon>Eupercaria</taxon>
        <taxon>Tetraodontiformes</taxon>
        <taxon>Tetradontoidea</taxon>
        <taxon>Tetraodontidae</taxon>
        <taxon>Takifugu</taxon>
    </lineage>
</organism>
<dbReference type="Proteomes" id="UP000324091">
    <property type="component" value="Chromosome 13"/>
</dbReference>
<gene>
    <name evidence="1" type="ORF">D4764_13G0004760</name>
</gene>
<evidence type="ECO:0000313" key="1">
    <source>
        <dbReference type="EMBL" id="TWW75814.1"/>
    </source>
</evidence>
<reference evidence="1 2" key="1">
    <citation type="submission" date="2019-04" db="EMBL/GenBank/DDBJ databases">
        <title>Chromosome genome assembly for Takifugu flavidus.</title>
        <authorList>
            <person name="Xiao S."/>
        </authorList>
    </citation>
    <scope>NUCLEOTIDE SEQUENCE [LARGE SCALE GENOMIC DNA]</scope>
    <source>
        <strain evidence="1">HTHZ2018</strain>
        <tissue evidence="1">Muscle</tissue>
    </source>
</reference>
<protein>
    <submittedName>
        <fullName evidence="1">Uncharacterized protein</fullName>
    </submittedName>
</protein>
<dbReference type="AlphaFoldDB" id="A0A5C6P7L6"/>
<dbReference type="EMBL" id="RHFK02000005">
    <property type="protein sequence ID" value="TWW75814.1"/>
    <property type="molecule type" value="Genomic_DNA"/>
</dbReference>
<accession>A0A5C6P7L6</accession>
<proteinExistence type="predicted"/>
<feature type="non-terminal residue" evidence="1">
    <location>
        <position position="87"/>
    </location>
</feature>
<sequence>MSLSLDDGIWLHLKAGSVLDSELQMPLCEPAQREATSRVEGTIVVEGEGGVTSGPRHPPAAACYRAAQALNRVTRPSHCVLNTPVRL</sequence>